<reference evidence="1" key="2">
    <citation type="submission" date="2022-06" db="UniProtKB">
        <authorList>
            <consortium name="EnsemblMetazoa"/>
        </authorList>
    </citation>
    <scope>IDENTIFICATION</scope>
    <source>
        <strain evidence="1">DF5081</strain>
    </source>
</reference>
<keyword evidence="2" id="KW-1185">Reference proteome</keyword>
<dbReference type="PANTHER" id="PTHR21690">
    <property type="entry name" value="CUB DOMAIN-CONTAINING PROTEIN-RELATED"/>
    <property type="match status" value="1"/>
</dbReference>
<proteinExistence type="predicted"/>
<evidence type="ECO:0008006" key="3">
    <source>
        <dbReference type="Google" id="ProtNLM"/>
    </source>
</evidence>
<dbReference type="AlphaFoldDB" id="A0A8R1E5G9"/>
<dbReference type="EnsemblMetazoa" id="CJA19333a.1">
    <property type="protein sequence ID" value="CJA19333a.1"/>
    <property type="gene ID" value="WBGene00138535"/>
</dbReference>
<organism evidence="1 2">
    <name type="scientific">Caenorhabditis japonica</name>
    <dbReference type="NCBI Taxonomy" id="281687"/>
    <lineage>
        <taxon>Eukaryota</taxon>
        <taxon>Metazoa</taxon>
        <taxon>Ecdysozoa</taxon>
        <taxon>Nematoda</taxon>
        <taxon>Chromadorea</taxon>
        <taxon>Rhabditida</taxon>
        <taxon>Rhabditina</taxon>
        <taxon>Rhabditomorpha</taxon>
        <taxon>Rhabditoidea</taxon>
        <taxon>Rhabditidae</taxon>
        <taxon>Peloderinae</taxon>
        <taxon>Caenorhabditis</taxon>
    </lineage>
</organism>
<protein>
    <recommendedName>
        <fullName evidence="3">VWFA domain-containing protein</fullName>
    </recommendedName>
</protein>
<dbReference type="PANTHER" id="PTHR21690:SF2">
    <property type="entry name" value="CUB DOMAIN-CONTAINING PROTEIN-RELATED"/>
    <property type="match status" value="1"/>
</dbReference>
<reference evidence="2" key="1">
    <citation type="submission" date="2010-08" db="EMBL/GenBank/DDBJ databases">
        <authorList>
            <consortium name="Caenorhabditis japonica Sequencing Consortium"/>
            <person name="Wilson R.K."/>
        </authorList>
    </citation>
    <scope>NUCLEOTIDE SEQUENCE [LARGE SCALE GENOMIC DNA]</scope>
    <source>
        <strain evidence="2">DF5081</strain>
    </source>
</reference>
<dbReference type="Proteomes" id="UP000005237">
    <property type="component" value="Unassembled WGS sequence"/>
</dbReference>
<evidence type="ECO:0000313" key="2">
    <source>
        <dbReference type="Proteomes" id="UP000005237"/>
    </source>
</evidence>
<name>A0A8R1E5G9_CAEJA</name>
<sequence length="358" mass="38604">MAKCLFSIHFQPHPFRFPLIISLHNAPAFSDYAIGFIRMLTNTLILLLIALSGIDATCKCYAPQSSIVKGTNVKISNAYDDDTYIACYMNTCGFIADSGTASVGWTNATVQFSIGSDPSGILTFYDGTNDGPNNVVIASVSASDSLNGATTVPLYSSTSSIYVKYSQDDPKKPNQYYGTLIANSGLALPTTTVAPTTVPTTRYFQDSLYPRDPWQISHDLLILINPKTDLGDTGLNALNNLTTQLVTLLNNTSGSSKTRLGFATLTPYFPNYAAQGEIWKMTSNDVLSALPKAGVTSNVSVVNALKQVVPTFFNVATDNNPAPTRLNAQRSVIVFTAGLGGISADNHYDIRVQDVRKY</sequence>
<evidence type="ECO:0000313" key="1">
    <source>
        <dbReference type="EnsemblMetazoa" id="CJA19333a.1"/>
    </source>
</evidence>
<accession>A0A8R1E5G9</accession>